<protein>
    <submittedName>
        <fullName evidence="1">Uncharacterized protein</fullName>
    </submittedName>
</protein>
<proteinExistence type="predicted"/>
<gene>
    <name evidence="1" type="ordered locus">SARI_03356</name>
</gene>
<dbReference type="AlphaFoldDB" id="A9MGG4"/>
<organism evidence="1 2">
    <name type="scientific">Salmonella arizonae (strain ATCC BAA-731 / CDC346-86 / RSK2980)</name>
    <dbReference type="NCBI Taxonomy" id="41514"/>
    <lineage>
        <taxon>Bacteria</taxon>
        <taxon>Pseudomonadati</taxon>
        <taxon>Pseudomonadota</taxon>
        <taxon>Gammaproteobacteria</taxon>
        <taxon>Enterobacterales</taxon>
        <taxon>Enterobacteriaceae</taxon>
        <taxon>Salmonella</taxon>
    </lineage>
</organism>
<dbReference type="KEGG" id="ses:SARI_03356"/>
<dbReference type="EMBL" id="CP000880">
    <property type="protein sequence ID" value="ABX23188.1"/>
    <property type="molecule type" value="Genomic_DNA"/>
</dbReference>
<evidence type="ECO:0000313" key="2">
    <source>
        <dbReference type="Proteomes" id="UP000002084"/>
    </source>
</evidence>
<reference evidence="1 2" key="1">
    <citation type="submission" date="2007-11" db="EMBL/GenBank/DDBJ databases">
        <authorList>
            <consortium name="The Salmonella enterica serovar Arizonae Genome Sequencing Project"/>
            <person name="McClelland M."/>
            <person name="Sanderson E.K."/>
            <person name="Porwollik S."/>
            <person name="Spieth J."/>
            <person name="Clifton W.S."/>
            <person name="Fulton R."/>
            <person name="Chunyan W."/>
            <person name="Wollam A."/>
            <person name="Shah N."/>
            <person name="Pepin K."/>
            <person name="Bhonagiri V."/>
            <person name="Nash W."/>
            <person name="Johnson M."/>
            <person name="Thiruvilangam P."/>
            <person name="Wilson R."/>
        </authorList>
    </citation>
    <scope>NUCLEOTIDE SEQUENCE [LARGE SCALE GENOMIC DNA]</scope>
    <source>
        <strain evidence="2">ATCC BAA-731 / CDC346-86 / RSK2980</strain>
    </source>
</reference>
<dbReference type="Proteomes" id="UP000002084">
    <property type="component" value="Chromosome"/>
</dbReference>
<dbReference type="STRING" id="41514.SARI_03356"/>
<dbReference type="HOGENOM" id="CLU_203287_0_0_6"/>
<sequence length="70" mass="8135">MKITAFEFLFNNNPSQITGALTMNDFESKEFRSYVSPTETQDFDVEFKIENVQLAEIELDNELLLATHRC</sequence>
<accession>A9MGG4</accession>
<keyword evidence="2" id="KW-1185">Reference proteome</keyword>
<name>A9MGG4_SALAR</name>
<evidence type="ECO:0000313" key="1">
    <source>
        <dbReference type="EMBL" id="ABX23188.1"/>
    </source>
</evidence>